<dbReference type="AlphaFoldDB" id="A0A2P8C778"/>
<reference evidence="2 5" key="2">
    <citation type="submission" date="2019-10" db="EMBL/GenBank/DDBJ databases">
        <title>Prolixibacter strains distinguished by the presence of nitrate reductase genes were adept at nitrate-dependent anaerobic corrosion of metallic iron and carbon steel.</title>
        <authorList>
            <person name="Iino T."/>
            <person name="Shono N."/>
            <person name="Ito K."/>
            <person name="Nakamura R."/>
            <person name="Sueoka K."/>
            <person name="Harayama S."/>
            <person name="Ohkuma M."/>
        </authorList>
    </citation>
    <scope>NUCLEOTIDE SEQUENCE [LARGE SCALE GENOMIC DNA]</scope>
    <source>
        <strain evidence="2 5">MIC1-1</strain>
    </source>
</reference>
<comment type="caution">
    <text evidence="3">The sequence shown here is derived from an EMBL/GenBank/DDBJ whole genome shotgun (WGS) entry which is preliminary data.</text>
</comment>
<dbReference type="Pfam" id="PF09359">
    <property type="entry name" value="VTC"/>
    <property type="match status" value="1"/>
</dbReference>
<dbReference type="Proteomes" id="UP000240621">
    <property type="component" value="Unassembled WGS sequence"/>
</dbReference>
<dbReference type="InterPro" id="IPR018966">
    <property type="entry name" value="VTC_domain"/>
</dbReference>
<accession>A0A2P8C778</accession>
<dbReference type="GO" id="GO:0006799">
    <property type="term" value="P:polyphosphate biosynthetic process"/>
    <property type="evidence" value="ECO:0007669"/>
    <property type="project" value="UniProtKB-ARBA"/>
</dbReference>
<dbReference type="CDD" id="cd07750">
    <property type="entry name" value="PolyPPase_VTC_like"/>
    <property type="match status" value="1"/>
</dbReference>
<evidence type="ECO:0000313" key="2">
    <source>
        <dbReference type="EMBL" id="GET22423.1"/>
    </source>
</evidence>
<dbReference type="Gene3D" id="3.20.100.30">
    <property type="entry name" value="VTC, catalytic tunnel domain"/>
    <property type="match status" value="1"/>
</dbReference>
<dbReference type="InterPro" id="IPR042267">
    <property type="entry name" value="VTC_sf"/>
</dbReference>
<dbReference type="EMBL" id="BLAU01000001">
    <property type="protein sequence ID" value="GET22423.1"/>
    <property type="molecule type" value="Genomic_DNA"/>
</dbReference>
<evidence type="ECO:0000313" key="5">
    <source>
        <dbReference type="Proteomes" id="UP000396862"/>
    </source>
</evidence>
<evidence type="ECO:0000313" key="4">
    <source>
        <dbReference type="Proteomes" id="UP000240621"/>
    </source>
</evidence>
<gene>
    <name evidence="3" type="ORF">CLV93_11371</name>
    <name evidence="2" type="ORF">JCM18694_26690</name>
</gene>
<protein>
    <submittedName>
        <fullName evidence="3">VTC domain-containing protein</fullName>
    </submittedName>
</protein>
<evidence type="ECO:0000313" key="3">
    <source>
        <dbReference type="EMBL" id="PSK80777.1"/>
    </source>
</evidence>
<evidence type="ECO:0000259" key="1">
    <source>
        <dbReference type="Pfam" id="PF09359"/>
    </source>
</evidence>
<dbReference type="Proteomes" id="UP000396862">
    <property type="component" value="Unassembled WGS sequence"/>
</dbReference>
<name>A0A2P8C778_9BACT</name>
<reference evidence="3 4" key="1">
    <citation type="submission" date="2018-03" db="EMBL/GenBank/DDBJ databases">
        <title>Genomic Encyclopedia of Archaeal and Bacterial Type Strains, Phase II (KMG-II): from individual species to whole genera.</title>
        <authorList>
            <person name="Goeker M."/>
        </authorList>
    </citation>
    <scope>NUCLEOTIDE SEQUENCE [LARGE SCALE GENOMIC DNA]</scope>
    <source>
        <strain evidence="3 4">DSM 27267</strain>
    </source>
</reference>
<keyword evidence="5" id="KW-1185">Reference proteome</keyword>
<sequence>MSVDLQQLLNHFEPISLNDADKARLMNRVDSKFVVSVDKLEEILSEIWSDYQVLSIDGVRNLPYRTKYLDTPDFAMFKAHVNGKLNRYKVRFREYPLTGMRFLESKFKLNRGRTIKKRISRQERIPEENEVEDQFVSEQTPYNREDLETKLYNKFNRISLVHKTVNERITIDTDIYFSLDKEEWKALGDVSVIELKQEQFSRHAGFTSILRKHGIRPVGFSKYCIGVSMLYPDTKINRMKQKILLLNKLTKHLS</sequence>
<feature type="domain" description="VTC" evidence="1">
    <location>
        <begin position="27"/>
        <end position="231"/>
    </location>
</feature>
<dbReference type="EMBL" id="PYGC01000013">
    <property type="protein sequence ID" value="PSK80777.1"/>
    <property type="molecule type" value="Genomic_DNA"/>
</dbReference>
<proteinExistence type="predicted"/>
<organism evidence="3 4">
    <name type="scientific">Prolixibacter denitrificans</name>
    <dbReference type="NCBI Taxonomy" id="1541063"/>
    <lineage>
        <taxon>Bacteria</taxon>
        <taxon>Pseudomonadati</taxon>
        <taxon>Bacteroidota</taxon>
        <taxon>Bacteroidia</taxon>
        <taxon>Marinilabiliales</taxon>
        <taxon>Prolixibacteraceae</taxon>
        <taxon>Prolixibacter</taxon>
    </lineage>
</organism>